<dbReference type="PANTHER" id="PTHR13119">
    <property type="entry name" value="ZINC FINGER CCCH DOMAIN-CONTAINING PROTEI"/>
    <property type="match status" value="1"/>
</dbReference>
<feature type="region of interest" description="Disordered" evidence="3">
    <location>
        <begin position="211"/>
        <end position="258"/>
    </location>
</feature>
<evidence type="ECO:0000313" key="5">
    <source>
        <dbReference type="EMBL" id="PLW35495.1"/>
    </source>
</evidence>
<dbReference type="EMBL" id="PGCI01000177">
    <property type="protein sequence ID" value="PLW35495.1"/>
    <property type="molecule type" value="Genomic_DNA"/>
</dbReference>
<organism evidence="5 6">
    <name type="scientific">Puccinia coronata f. sp. avenae</name>
    <dbReference type="NCBI Taxonomy" id="200324"/>
    <lineage>
        <taxon>Eukaryota</taxon>
        <taxon>Fungi</taxon>
        <taxon>Dikarya</taxon>
        <taxon>Basidiomycota</taxon>
        <taxon>Pucciniomycotina</taxon>
        <taxon>Pucciniomycetes</taxon>
        <taxon>Pucciniales</taxon>
        <taxon>Pucciniaceae</taxon>
        <taxon>Puccinia</taxon>
    </lineage>
</organism>
<proteinExistence type="predicted"/>
<feature type="compositionally biased region" description="Pro residues" evidence="3">
    <location>
        <begin position="487"/>
        <end position="496"/>
    </location>
</feature>
<comment type="caution">
    <text evidence="5">The sequence shown here is derived from an EMBL/GenBank/DDBJ whole genome shotgun (WGS) entry which is preliminary data.</text>
</comment>
<evidence type="ECO:0000256" key="3">
    <source>
        <dbReference type="SAM" id="MobiDB-lite"/>
    </source>
</evidence>
<dbReference type="PANTHER" id="PTHR13119:SF12">
    <property type="entry name" value="PROTEIN SUPPRESSOR OF SABLE"/>
    <property type="match status" value="1"/>
</dbReference>
<feature type="compositionally biased region" description="Low complexity" evidence="3">
    <location>
        <begin position="750"/>
        <end position="760"/>
    </location>
</feature>
<feature type="compositionally biased region" description="Low complexity" evidence="3">
    <location>
        <begin position="610"/>
        <end position="626"/>
    </location>
</feature>
<feature type="region of interest" description="Disordered" evidence="3">
    <location>
        <begin position="599"/>
        <end position="626"/>
    </location>
</feature>
<feature type="domain" description="C3H1-type" evidence="4">
    <location>
        <begin position="518"/>
        <end position="541"/>
    </location>
</feature>
<dbReference type="GO" id="GO:0005634">
    <property type="term" value="C:nucleus"/>
    <property type="evidence" value="ECO:0007669"/>
    <property type="project" value="TreeGrafter"/>
</dbReference>
<dbReference type="SMART" id="SM00356">
    <property type="entry name" value="ZnF_C3H1"/>
    <property type="match status" value="2"/>
</dbReference>
<feature type="domain" description="C3H1-type" evidence="4">
    <location>
        <begin position="542"/>
        <end position="570"/>
    </location>
</feature>
<name>A0A2N5UCM8_9BASI</name>
<feature type="zinc finger region" description="C3H1-type" evidence="2">
    <location>
        <begin position="542"/>
        <end position="570"/>
    </location>
</feature>
<dbReference type="InterPro" id="IPR045124">
    <property type="entry name" value="Su(sable)-like"/>
</dbReference>
<evidence type="ECO:0000313" key="6">
    <source>
        <dbReference type="Proteomes" id="UP000235392"/>
    </source>
</evidence>
<dbReference type="Gene3D" id="4.10.1000.10">
    <property type="entry name" value="Zinc finger, CCCH-type"/>
    <property type="match status" value="1"/>
</dbReference>
<keyword evidence="2" id="KW-0863">Zinc-finger</keyword>
<feature type="region of interest" description="Disordered" evidence="3">
    <location>
        <begin position="176"/>
        <end position="197"/>
    </location>
</feature>
<dbReference type="GO" id="GO:0045892">
    <property type="term" value="P:negative regulation of DNA-templated transcription"/>
    <property type="evidence" value="ECO:0007669"/>
    <property type="project" value="InterPro"/>
</dbReference>
<gene>
    <name evidence="5" type="ORF">PCASD_12712</name>
</gene>
<feature type="zinc finger region" description="C3H1-type" evidence="2">
    <location>
        <begin position="518"/>
        <end position="541"/>
    </location>
</feature>
<keyword evidence="1" id="KW-0677">Repeat</keyword>
<evidence type="ECO:0000259" key="4">
    <source>
        <dbReference type="PROSITE" id="PS50103"/>
    </source>
</evidence>
<feature type="compositionally biased region" description="Low complexity" evidence="3">
    <location>
        <begin position="313"/>
        <end position="325"/>
    </location>
</feature>
<sequence length="893" mass="96566">MSLRLTEPRTSSALLASVLLRLTSTTTSSSTHAISSAVLSILGHADDIHKPRLLKRYLSSTHLAMLSEQQLDQLILSLMQQHHHHQPIVVAEPHQQQQPNLLLPLMNCSSDPSPRITVRKPLHHHPCSPLIQPIPATPPPLSANSLLQKPTSTSASLLDGLNVSASEFKPVLARTHSMPFQSSTTQQRTDTRLPPSDYLSAKNCHPFLLEKNTRTSPIGSPLLPPPSSSSSYHPRSSNPSTPRIPRDPWLKDHHSSPDVSDRLQNHLIEQQLEFNACNTHTLFLPFQSATSPLKSPLLSAISTDPTILSSPHNNNNNNKNNNNNNEPSCPSALQWGLSPEMEEEMAQFSAWDLSDSDGSQPPTIVHHLADEEVEEEEEHVGAPYYAMDKYDKLCAVVAATGFSEQLIDEALSHTGFDTAKAIDFLVKNHAGTTQPSSLSSSAPSASLSVAHPIPVDAGRQSPAAAAAAAALGRAASPALSNPSSPRFIPPKSPDPATPFLKRAPKSNTSSSVDDLDQGPSSRVCRFYLQGCCLRSDCKFSHDIGKVICRFWLKGHCLKGDQKCDFLHEIPDMSGHQEAAPEKKKMAAAGVRLSADEFPSLEESARQTKKQQPSSSQQQQQRRLRPIQLLPVAPVVPSPSLAKLSETYFEKTREVRNDGYELAKEAAKKPEGSAVKRWSREGEKRVRAQASETQGLAGQLIAERNRLMKDAVRAGVPMRADKVDEGPDRMHRGKEMGGGICLGVVAPPRPSTTTTSTTITTGKKNASVPKERMEVLMDLHGLHPDDGVYYLEKFLMALKTEGFKGLAYILTRAPPSSSSSSSSAAGLGLLSDPADPLNGRLEDAARAWLDRKGFSWSPNPSSTTAPAVAAPAAAAAAPAAVQSGIFCIDPVQTL</sequence>
<feature type="region of interest" description="Disordered" evidence="3">
    <location>
        <begin position="304"/>
        <end position="331"/>
    </location>
</feature>
<feature type="region of interest" description="Disordered" evidence="3">
    <location>
        <begin position="738"/>
        <end position="765"/>
    </location>
</feature>
<feature type="compositionally biased region" description="Low complexity" evidence="3">
    <location>
        <begin position="228"/>
        <end position="240"/>
    </location>
</feature>
<dbReference type="GO" id="GO:0003723">
    <property type="term" value="F:RNA binding"/>
    <property type="evidence" value="ECO:0007669"/>
    <property type="project" value="InterPro"/>
</dbReference>
<keyword evidence="2" id="KW-0862">Zinc</keyword>
<dbReference type="GO" id="GO:0008270">
    <property type="term" value="F:zinc ion binding"/>
    <property type="evidence" value="ECO:0007669"/>
    <property type="project" value="UniProtKB-KW"/>
</dbReference>
<dbReference type="PROSITE" id="PS50103">
    <property type="entry name" value="ZF_C3H1"/>
    <property type="match status" value="2"/>
</dbReference>
<protein>
    <recommendedName>
        <fullName evidence="4">C3H1-type domain-containing protein</fullName>
    </recommendedName>
</protein>
<evidence type="ECO:0000256" key="1">
    <source>
        <dbReference type="ARBA" id="ARBA00022737"/>
    </source>
</evidence>
<keyword evidence="2" id="KW-0479">Metal-binding</keyword>
<reference evidence="5 6" key="1">
    <citation type="submission" date="2017-11" db="EMBL/GenBank/DDBJ databases">
        <title>De novo assembly and phasing of dikaryotic genomes from two isolates of Puccinia coronata f. sp. avenae, the causal agent of oat crown rust.</title>
        <authorList>
            <person name="Miller M.E."/>
            <person name="Zhang Y."/>
            <person name="Omidvar V."/>
            <person name="Sperschneider J."/>
            <person name="Schwessinger B."/>
            <person name="Raley C."/>
            <person name="Palmer J.M."/>
            <person name="Garnica D."/>
            <person name="Upadhyaya N."/>
            <person name="Rathjen J."/>
            <person name="Taylor J.M."/>
            <person name="Park R.F."/>
            <person name="Dodds P.N."/>
            <person name="Hirsch C.D."/>
            <person name="Kianian S.F."/>
            <person name="Figueroa M."/>
        </authorList>
    </citation>
    <scope>NUCLEOTIDE SEQUENCE [LARGE SCALE GENOMIC DNA]</scope>
    <source>
        <strain evidence="5">12SD80</strain>
    </source>
</reference>
<accession>A0A2N5UCM8</accession>
<feature type="compositionally biased region" description="Basic and acidic residues" evidence="3">
    <location>
        <begin position="244"/>
        <end position="258"/>
    </location>
</feature>
<evidence type="ECO:0000256" key="2">
    <source>
        <dbReference type="PROSITE-ProRule" id="PRU00723"/>
    </source>
</evidence>
<dbReference type="InterPro" id="IPR000571">
    <property type="entry name" value="Znf_CCCH"/>
</dbReference>
<feature type="region of interest" description="Disordered" evidence="3">
    <location>
        <begin position="477"/>
        <end position="518"/>
    </location>
</feature>
<dbReference type="Proteomes" id="UP000235392">
    <property type="component" value="Unassembled WGS sequence"/>
</dbReference>
<dbReference type="AlphaFoldDB" id="A0A2N5UCM8"/>